<keyword evidence="5 12" id="KW-0808">Transferase</keyword>
<proteinExistence type="inferred from homology"/>
<dbReference type="Proteomes" id="UP000707451">
    <property type="component" value="Unassembled WGS sequence"/>
</dbReference>
<keyword evidence="10" id="KW-0325">Glycoprotein</keyword>
<evidence type="ECO:0000256" key="1">
    <source>
        <dbReference type="ARBA" id="ARBA00004606"/>
    </source>
</evidence>
<accession>A0A9P8BWC6</accession>
<keyword evidence="15" id="KW-1185">Reference proteome</keyword>
<comment type="pathway">
    <text evidence="2">Protein modification; protein glycosylation.</text>
</comment>
<dbReference type="GO" id="GO:0032580">
    <property type="term" value="C:Golgi cisterna membrane"/>
    <property type="evidence" value="ECO:0007669"/>
    <property type="project" value="UniProtKB-SubCell"/>
</dbReference>
<dbReference type="AlphaFoldDB" id="A0A9P8BWC6"/>
<keyword evidence="4 12" id="KW-0328">Glycosyltransferase</keyword>
<evidence type="ECO:0000256" key="10">
    <source>
        <dbReference type="ARBA" id="ARBA00023180"/>
    </source>
</evidence>
<evidence type="ECO:0000256" key="8">
    <source>
        <dbReference type="ARBA" id="ARBA00022989"/>
    </source>
</evidence>
<reference evidence="14" key="1">
    <citation type="submission" date="2021-06" db="EMBL/GenBank/DDBJ databases">
        <title>Genome Sequence of Mortierella hyaline Strain SCG-10, a Cold-Adapted, Nitrate-Reducing Fungus Isolated from Soil in Minnesota, USA.</title>
        <authorList>
            <person name="Aldossari N."/>
        </authorList>
    </citation>
    <scope>NUCLEOTIDE SEQUENCE</scope>
    <source>
        <strain evidence="14">SCG-10</strain>
    </source>
</reference>
<dbReference type="EC" id="2.4.1.-" evidence="12"/>
<feature type="domain" description="Fucosyltransferase C-terminal" evidence="13">
    <location>
        <begin position="16"/>
        <end position="148"/>
    </location>
</feature>
<gene>
    <name evidence="14" type="primary">FUT11_2</name>
    <name evidence="14" type="ORF">KI688_009391</name>
</gene>
<keyword evidence="7" id="KW-0735">Signal-anchor</keyword>
<evidence type="ECO:0000313" key="14">
    <source>
        <dbReference type="EMBL" id="KAG9070061.1"/>
    </source>
</evidence>
<keyword evidence="8 12" id="KW-1133">Transmembrane helix</keyword>
<keyword evidence="12" id="KW-0333">Golgi apparatus</keyword>
<evidence type="ECO:0000256" key="6">
    <source>
        <dbReference type="ARBA" id="ARBA00022692"/>
    </source>
</evidence>
<evidence type="ECO:0000256" key="12">
    <source>
        <dbReference type="RuleBase" id="RU003832"/>
    </source>
</evidence>
<dbReference type="SUPFAM" id="SSF53756">
    <property type="entry name" value="UDP-Glycosyltransferase/glycogen phosphorylase"/>
    <property type="match status" value="1"/>
</dbReference>
<dbReference type="Pfam" id="PF00852">
    <property type="entry name" value="Glyco_transf_10"/>
    <property type="match status" value="1"/>
</dbReference>
<keyword evidence="9 12" id="KW-0472">Membrane</keyword>
<organism evidence="14 15">
    <name type="scientific">Linnemannia hyalina</name>
    <dbReference type="NCBI Taxonomy" id="64524"/>
    <lineage>
        <taxon>Eukaryota</taxon>
        <taxon>Fungi</taxon>
        <taxon>Fungi incertae sedis</taxon>
        <taxon>Mucoromycota</taxon>
        <taxon>Mortierellomycotina</taxon>
        <taxon>Mortierellomycetes</taxon>
        <taxon>Mortierellales</taxon>
        <taxon>Mortierellaceae</taxon>
        <taxon>Linnemannia</taxon>
    </lineage>
</organism>
<evidence type="ECO:0000256" key="7">
    <source>
        <dbReference type="ARBA" id="ARBA00022968"/>
    </source>
</evidence>
<evidence type="ECO:0000259" key="13">
    <source>
        <dbReference type="Pfam" id="PF00852"/>
    </source>
</evidence>
<evidence type="ECO:0000256" key="9">
    <source>
        <dbReference type="ARBA" id="ARBA00023136"/>
    </source>
</evidence>
<dbReference type="PANTHER" id="PTHR11929:SF232">
    <property type="entry name" value="GLYCOPROTEIN 3-ALPHA-L-FUCOSYLTRANSFERASE A"/>
    <property type="match status" value="1"/>
</dbReference>
<dbReference type="InterPro" id="IPR038577">
    <property type="entry name" value="GT10-like_C_sf"/>
</dbReference>
<dbReference type="EMBL" id="JAHRHY010000004">
    <property type="protein sequence ID" value="KAG9070061.1"/>
    <property type="molecule type" value="Genomic_DNA"/>
</dbReference>
<evidence type="ECO:0000256" key="11">
    <source>
        <dbReference type="ARBA" id="ARBA00037847"/>
    </source>
</evidence>
<sequence>MYNIQEENAFRKDLAPVAWIVSNCRTRNGCRHYVEQLLKHIKVDIYGKCMTNMDWSEYQVMRRYKFYLSIENNYCANYVTEKIQHPYSVGVVPILDGFKDYSRFLATNHSSLRLDDFATSKQLAHRILELDQDDAPYMMYLDYKESTTSFESLLHPSLLETFDVSQGNWGPDGDGARCRIYKMAREMAEGAYQFNSSKVIGTDTACDMGKWAHIGQKAEFIIQEAERIQGTEHLREEAELHWWLAAVVMALGVFTCVILITICYKSHRARWSLQALANNLTLNGWREKTMDDGSENVRTTSF</sequence>
<evidence type="ECO:0000256" key="4">
    <source>
        <dbReference type="ARBA" id="ARBA00022676"/>
    </source>
</evidence>
<dbReference type="GO" id="GO:0046920">
    <property type="term" value="F:alpha-(1-&gt;3)-fucosyltransferase activity"/>
    <property type="evidence" value="ECO:0007669"/>
    <property type="project" value="TreeGrafter"/>
</dbReference>
<feature type="transmembrane region" description="Helical" evidence="12">
    <location>
        <begin position="242"/>
        <end position="264"/>
    </location>
</feature>
<dbReference type="InterPro" id="IPR001503">
    <property type="entry name" value="Glyco_trans_10"/>
</dbReference>
<comment type="caution">
    <text evidence="14">The sequence shown here is derived from an EMBL/GenBank/DDBJ whole genome shotgun (WGS) entry which is preliminary data.</text>
</comment>
<dbReference type="PANTHER" id="PTHR11929">
    <property type="entry name" value="ALPHA- 1,3 -FUCOSYLTRANSFERASE"/>
    <property type="match status" value="1"/>
</dbReference>
<name>A0A9P8BWC6_9FUNG</name>
<keyword evidence="6 12" id="KW-0812">Transmembrane</keyword>
<dbReference type="FunFam" id="3.40.50.11660:FF:000002">
    <property type="entry name" value="Alpha-(1,3)-fucosyltransferase"/>
    <property type="match status" value="1"/>
</dbReference>
<comment type="subcellular location">
    <subcellularLocation>
        <location evidence="11">Endomembrane system</location>
        <topology evidence="11">Single-pass membrane protein</topology>
    </subcellularLocation>
    <subcellularLocation>
        <location evidence="12">Golgi apparatus</location>
        <location evidence="12">Golgi stack membrane</location>
        <topology evidence="12">Single-pass type II membrane protein</topology>
    </subcellularLocation>
    <subcellularLocation>
        <location evidence="1">Membrane</location>
        <topology evidence="1">Single-pass type II membrane protein</topology>
    </subcellularLocation>
</comment>
<protein>
    <recommendedName>
        <fullName evidence="12">Fucosyltransferase</fullName>
        <ecNumber evidence="12">2.4.1.-</ecNumber>
    </recommendedName>
</protein>
<dbReference type="Gene3D" id="3.40.50.11660">
    <property type="entry name" value="Glycosyl transferase family 10, C-terminal domain"/>
    <property type="match status" value="1"/>
</dbReference>
<comment type="similarity">
    <text evidence="3 12">Belongs to the glycosyltransferase 10 family.</text>
</comment>
<dbReference type="InterPro" id="IPR055270">
    <property type="entry name" value="Glyco_tran_10_C"/>
</dbReference>
<evidence type="ECO:0000313" key="15">
    <source>
        <dbReference type="Proteomes" id="UP000707451"/>
    </source>
</evidence>
<evidence type="ECO:0000256" key="5">
    <source>
        <dbReference type="ARBA" id="ARBA00022679"/>
    </source>
</evidence>
<evidence type="ECO:0000256" key="2">
    <source>
        <dbReference type="ARBA" id="ARBA00004922"/>
    </source>
</evidence>
<dbReference type="OrthoDB" id="427096at2759"/>
<evidence type="ECO:0000256" key="3">
    <source>
        <dbReference type="ARBA" id="ARBA00008919"/>
    </source>
</evidence>